<evidence type="ECO:0000313" key="2">
    <source>
        <dbReference type="EMBL" id="SVD94310.1"/>
    </source>
</evidence>
<keyword evidence="1" id="KW-1133">Transmembrane helix</keyword>
<feature type="non-terminal residue" evidence="2">
    <location>
        <position position="1"/>
    </location>
</feature>
<proteinExistence type="predicted"/>
<gene>
    <name evidence="2" type="ORF">METZ01_LOCUS447164</name>
</gene>
<organism evidence="2">
    <name type="scientific">marine metagenome</name>
    <dbReference type="NCBI Taxonomy" id="408172"/>
    <lineage>
        <taxon>unclassified sequences</taxon>
        <taxon>metagenomes</taxon>
        <taxon>ecological metagenomes</taxon>
    </lineage>
</organism>
<feature type="non-terminal residue" evidence="2">
    <location>
        <position position="258"/>
    </location>
</feature>
<keyword evidence="1" id="KW-0812">Transmembrane</keyword>
<accession>A0A382ZG91</accession>
<dbReference type="EMBL" id="UINC01183516">
    <property type="protein sequence ID" value="SVD94310.1"/>
    <property type="molecule type" value="Genomic_DNA"/>
</dbReference>
<dbReference type="AlphaFoldDB" id="A0A382ZG91"/>
<protein>
    <recommendedName>
        <fullName evidence="3">ABC3 transporter permease protein domain-containing protein</fullName>
    </recommendedName>
</protein>
<evidence type="ECO:0000256" key="1">
    <source>
        <dbReference type="SAM" id="Phobius"/>
    </source>
</evidence>
<feature type="transmembrane region" description="Helical" evidence="1">
    <location>
        <begin position="127"/>
        <end position="150"/>
    </location>
</feature>
<name>A0A382ZG91_9ZZZZ</name>
<keyword evidence="1" id="KW-0472">Membrane</keyword>
<reference evidence="2" key="1">
    <citation type="submission" date="2018-05" db="EMBL/GenBank/DDBJ databases">
        <authorList>
            <person name="Lanie J.A."/>
            <person name="Ng W.-L."/>
            <person name="Kazmierczak K.M."/>
            <person name="Andrzejewski T.M."/>
            <person name="Davidsen T.M."/>
            <person name="Wayne K.J."/>
            <person name="Tettelin H."/>
            <person name="Glass J.I."/>
            <person name="Rusch D."/>
            <person name="Podicherti R."/>
            <person name="Tsui H.-C.T."/>
            <person name="Winkler M.E."/>
        </authorList>
    </citation>
    <scope>NUCLEOTIDE SEQUENCE</scope>
</reference>
<feature type="transmembrane region" description="Helical" evidence="1">
    <location>
        <begin position="221"/>
        <end position="246"/>
    </location>
</feature>
<evidence type="ECO:0008006" key="3">
    <source>
        <dbReference type="Google" id="ProtNLM"/>
    </source>
</evidence>
<feature type="transmembrane region" description="Helical" evidence="1">
    <location>
        <begin position="171"/>
        <end position="201"/>
    </location>
</feature>
<sequence length="258" mass="28092">GILEPDDPTSEFWRYPGLFLDPGVILEMPELGVDVRQEPPVALFVEDGILVDVVGETYPGSLAVPFWFILTNTDHIKKWSIPEAQRRLKDFENEIVKSMPGSDFLTGGFSAILEELHRKSFINRLPILVTLIIMIATLLSCVVMVASCLARRREGDLAMIRTRGGSTIEVLRLYGLEAAVLTVGAFAITPFLAIGTVAMAGKLPQFTQSTGGAMLQTELTITPFLAALGAGAFSLVLLLIPSLLMGRRGLALHRLRSS</sequence>